<name>A0A919AVT8_9PROT</name>
<dbReference type="Proteomes" id="UP000630923">
    <property type="component" value="Unassembled WGS sequence"/>
</dbReference>
<dbReference type="PANTHER" id="PTHR31881">
    <property type="match status" value="1"/>
</dbReference>
<gene>
    <name evidence="2" type="ORF">GCM10017044_20490</name>
</gene>
<sequence>MTQLIDAITTVLTTLDLVAFGFFLVIWSVYTFLADNSPLRHKSISSAMDQQRKAWLQESLKREIRMLDTGVMQILITGVGLFASTTIFVIGGIVAGISYTGELSAAFSSLPFIVANTAEMWVIKLGVLLAIFVYAFFKFAWSVRLANYCSILIGGLPKPEDAGEQKSIRKAEAAATISSLSGHHFNRGVRAYFFALAAVAWIFDPVLFMISTVLVVAILARREFSSKSLAAIRSVSDL</sequence>
<feature type="transmembrane region" description="Helical" evidence="1">
    <location>
        <begin position="120"/>
        <end position="137"/>
    </location>
</feature>
<dbReference type="EMBL" id="BNCI01000002">
    <property type="protein sequence ID" value="GHF25579.1"/>
    <property type="molecule type" value="Genomic_DNA"/>
</dbReference>
<organism evidence="2 3">
    <name type="scientific">Kordiimonas sediminis</name>
    <dbReference type="NCBI Taxonomy" id="1735581"/>
    <lineage>
        <taxon>Bacteria</taxon>
        <taxon>Pseudomonadati</taxon>
        <taxon>Pseudomonadota</taxon>
        <taxon>Alphaproteobacteria</taxon>
        <taxon>Kordiimonadales</taxon>
        <taxon>Kordiimonadaceae</taxon>
        <taxon>Kordiimonas</taxon>
    </lineage>
</organism>
<accession>A0A919AVT8</accession>
<dbReference type="AlphaFoldDB" id="A0A919AVT8"/>
<keyword evidence="1" id="KW-0472">Membrane</keyword>
<dbReference type="InterPro" id="IPR006747">
    <property type="entry name" value="DUF599"/>
</dbReference>
<keyword evidence="3" id="KW-1185">Reference proteome</keyword>
<proteinExistence type="predicted"/>
<reference evidence="2" key="2">
    <citation type="submission" date="2020-09" db="EMBL/GenBank/DDBJ databases">
        <authorList>
            <person name="Sun Q."/>
            <person name="Kim S."/>
        </authorList>
    </citation>
    <scope>NUCLEOTIDE SEQUENCE</scope>
    <source>
        <strain evidence="2">KCTC 42590</strain>
    </source>
</reference>
<evidence type="ECO:0000313" key="3">
    <source>
        <dbReference type="Proteomes" id="UP000630923"/>
    </source>
</evidence>
<feature type="transmembrane region" description="Helical" evidence="1">
    <location>
        <begin position="71"/>
        <end position="100"/>
    </location>
</feature>
<comment type="caution">
    <text evidence="2">The sequence shown here is derived from an EMBL/GenBank/DDBJ whole genome shotgun (WGS) entry which is preliminary data.</text>
</comment>
<dbReference type="RefSeq" id="WP_191252617.1">
    <property type="nucleotide sequence ID" value="NZ_BNCI01000002.1"/>
</dbReference>
<protein>
    <submittedName>
        <fullName evidence="2">Membrane protein</fullName>
    </submittedName>
</protein>
<reference evidence="2" key="1">
    <citation type="journal article" date="2014" name="Int. J. Syst. Evol. Microbiol.">
        <title>Complete genome sequence of Corynebacterium casei LMG S-19264T (=DSM 44701T), isolated from a smear-ripened cheese.</title>
        <authorList>
            <consortium name="US DOE Joint Genome Institute (JGI-PGF)"/>
            <person name="Walter F."/>
            <person name="Albersmeier A."/>
            <person name="Kalinowski J."/>
            <person name="Ruckert C."/>
        </authorList>
    </citation>
    <scope>NUCLEOTIDE SEQUENCE</scope>
    <source>
        <strain evidence="2">KCTC 42590</strain>
    </source>
</reference>
<evidence type="ECO:0000313" key="2">
    <source>
        <dbReference type="EMBL" id="GHF25579.1"/>
    </source>
</evidence>
<dbReference type="Pfam" id="PF04654">
    <property type="entry name" value="DUF599"/>
    <property type="match status" value="1"/>
</dbReference>
<evidence type="ECO:0000256" key="1">
    <source>
        <dbReference type="SAM" id="Phobius"/>
    </source>
</evidence>
<keyword evidence="1" id="KW-1133">Transmembrane helix</keyword>
<dbReference type="PANTHER" id="PTHR31881:SF6">
    <property type="entry name" value="OS09G0494600 PROTEIN"/>
    <property type="match status" value="1"/>
</dbReference>
<feature type="transmembrane region" description="Helical" evidence="1">
    <location>
        <begin position="191"/>
        <end position="220"/>
    </location>
</feature>
<keyword evidence="1" id="KW-0812">Transmembrane</keyword>
<feature type="transmembrane region" description="Helical" evidence="1">
    <location>
        <begin position="12"/>
        <end position="33"/>
    </location>
</feature>